<feature type="transmembrane region" description="Helical" evidence="7">
    <location>
        <begin position="81"/>
        <end position="99"/>
    </location>
</feature>
<evidence type="ECO:0008006" key="12">
    <source>
        <dbReference type="Google" id="ProtNLM"/>
    </source>
</evidence>
<evidence type="ECO:0000256" key="2">
    <source>
        <dbReference type="ARBA" id="ARBA00005801"/>
    </source>
</evidence>
<dbReference type="Gene3D" id="1.20.120.1220">
    <property type="match status" value="1"/>
</dbReference>
<dbReference type="PANTHER" id="PTHR30487">
    <property type="entry name" value="TYPE 4 PREPILIN-LIKE PROTEINS LEADER PEPTIDE-PROCESSING ENZYME"/>
    <property type="match status" value="1"/>
</dbReference>
<feature type="transmembrane region" description="Helical" evidence="7">
    <location>
        <begin position="106"/>
        <end position="126"/>
    </location>
</feature>
<evidence type="ECO:0000256" key="5">
    <source>
        <dbReference type="ARBA" id="ARBA00022989"/>
    </source>
</evidence>
<evidence type="ECO:0000259" key="8">
    <source>
        <dbReference type="Pfam" id="PF01478"/>
    </source>
</evidence>
<dbReference type="RefSeq" id="WP_109214312.1">
    <property type="nucleotide sequence ID" value="NZ_JRFU01000003.1"/>
</dbReference>
<feature type="transmembrane region" description="Helical" evidence="7">
    <location>
        <begin position="231"/>
        <end position="249"/>
    </location>
</feature>
<dbReference type="GO" id="GO:0006465">
    <property type="term" value="P:signal peptide processing"/>
    <property type="evidence" value="ECO:0007669"/>
    <property type="project" value="TreeGrafter"/>
</dbReference>
<dbReference type="Pfam" id="PF06750">
    <property type="entry name" value="A24_N_bact"/>
    <property type="match status" value="1"/>
</dbReference>
<dbReference type="OrthoDB" id="9789291at2"/>
<keyword evidence="11" id="KW-1185">Reference proteome</keyword>
<gene>
    <name evidence="10" type="ORF">LG34_00255</name>
</gene>
<feature type="transmembrane region" description="Helical" evidence="7">
    <location>
        <begin position="194"/>
        <end position="219"/>
    </location>
</feature>
<dbReference type="InterPro" id="IPR000045">
    <property type="entry name" value="Prepilin_IV_endopep_pep"/>
</dbReference>
<keyword evidence="6 7" id="KW-0472">Membrane</keyword>
<sequence length="260" mass="27879">MLVAIEIIIKVIQFFFGACIFSFLNVVIDRLPRQESVVRGRSHCTKCGRELTALELVPCISYICLGGKCKTCGVKIPPRDFIVEIIGGAAFIGCGTYFGCGNSGIISLRGAVIFAYLGILLVVALIDQDTQMIYDRFHVMVLALAIAAIWLFPEHGVRSRLLGTVVIAVPMLVISLLIPGAFGGGDIKLMAVSGLFLGAAPTVCAMFIGLVTGGGYGAYMLISKKLDRKDHFAFGPFLAFGLAVAVFAGDRIAEWYLGML</sequence>
<comment type="caution">
    <text evidence="10">The sequence shown here is derived from an EMBL/GenBank/DDBJ whole genome shotgun (WGS) entry which is preliminary data.</text>
</comment>
<dbReference type="InterPro" id="IPR010627">
    <property type="entry name" value="Prepilin_pept_A24_N"/>
</dbReference>
<accession>A0A2V1JSZ7</accession>
<evidence type="ECO:0000313" key="10">
    <source>
        <dbReference type="EMBL" id="PWE88082.1"/>
    </source>
</evidence>
<dbReference type="AlphaFoldDB" id="A0A2V1JSZ7"/>
<feature type="domain" description="Prepilin type IV endopeptidase peptidase" evidence="8">
    <location>
        <begin position="115"/>
        <end position="217"/>
    </location>
</feature>
<evidence type="ECO:0000256" key="7">
    <source>
        <dbReference type="SAM" id="Phobius"/>
    </source>
</evidence>
<organism evidence="10 11">
    <name type="scientific">Eubacterium ramulus</name>
    <dbReference type="NCBI Taxonomy" id="39490"/>
    <lineage>
        <taxon>Bacteria</taxon>
        <taxon>Bacillati</taxon>
        <taxon>Bacillota</taxon>
        <taxon>Clostridia</taxon>
        <taxon>Eubacteriales</taxon>
        <taxon>Eubacteriaceae</taxon>
        <taxon>Eubacterium</taxon>
    </lineage>
</organism>
<dbReference type="Pfam" id="PF01478">
    <property type="entry name" value="Peptidase_A24"/>
    <property type="match status" value="1"/>
</dbReference>
<comment type="similarity">
    <text evidence="2">Belongs to the peptidase A24 family.</text>
</comment>
<dbReference type="Proteomes" id="UP000245288">
    <property type="component" value="Unassembled WGS sequence"/>
</dbReference>
<evidence type="ECO:0000256" key="1">
    <source>
        <dbReference type="ARBA" id="ARBA00004651"/>
    </source>
</evidence>
<name>A0A2V1JSZ7_EUBRA</name>
<comment type="subcellular location">
    <subcellularLocation>
        <location evidence="1">Cell membrane</location>
        <topology evidence="1">Multi-pass membrane protein</topology>
    </subcellularLocation>
</comment>
<keyword evidence="3" id="KW-1003">Cell membrane</keyword>
<feature type="transmembrane region" description="Helical" evidence="7">
    <location>
        <begin position="161"/>
        <end position="182"/>
    </location>
</feature>
<proteinExistence type="inferred from homology"/>
<dbReference type="GO" id="GO:0005886">
    <property type="term" value="C:plasma membrane"/>
    <property type="evidence" value="ECO:0007669"/>
    <property type="project" value="UniProtKB-SubCell"/>
</dbReference>
<evidence type="ECO:0000313" key="11">
    <source>
        <dbReference type="Proteomes" id="UP000245288"/>
    </source>
</evidence>
<keyword evidence="5 7" id="KW-1133">Transmembrane helix</keyword>
<feature type="domain" description="Prepilin peptidase A24 N-terminal" evidence="9">
    <location>
        <begin position="16"/>
        <end position="94"/>
    </location>
</feature>
<reference evidence="10 11" key="1">
    <citation type="submission" date="2014-09" db="EMBL/GenBank/DDBJ databases">
        <title>Butyrate-producing bacteria isolated from human gut.</title>
        <authorList>
            <person name="Zhang Q."/>
            <person name="Zhao L."/>
        </authorList>
    </citation>
    <scope>NUCLEOTIDE SEQUENCE [LARGE SCALE GENOMIC DNA]</scope>
    <source>
        <strain evidence="10 11">21</strain>
    </source>
</reference>
<evidence type="ECO:0000256" key="4">
    <source>
        <dbReference type="ARBA" id="ARBA00022692"/>
    </source>
</evidence>
<protein>
    <recommendedName>
        <fullName evidence="12">Prepilin peptidase</fullName>
    </recommendedName>
</protein>
<keyword evidence="4 7" id="KW-0812">Transmembrane</keyword>
<dbReference type="GO" id="GO:0004190">
    <property type="term" value="F:aspartic-type endopeptidase activity"/>
    <property type="evidence" value="ECO:0007669"/>
    <property type="project" value="InterPro"/>
</dbReference>
<dbReference type="EMBL" id="JRFU01000003">
    <property type="protein sequence ID" value="PWE88082.1"/>
    <property type="molecule type" value="Genomic_DNA"/>
</dbReference>
<dbReference type="InterPro" id="IPR050882">
    <property type="entry name" value="Prepilin_peptidase/N-MTase"/>
</dbReference>
<feature type="transmembrane region" description="Helical" evidence="7">
    <location>
        <begin position="7"/>
        <end position="28"/>
    </location>
</feature>
<dbReference type="PANTHER" id="PTHR30487:SF0">
    <property type="entry name" value="PREPILIN LEADER PEPTIDASE_N-METHYLTRANSFERASE-RELATED"/>
    <property type="match status" value="1"/>
</dbReference>
<evidence type="ECO:0000259" key="9">
    <source>
        <dbReference type="Pfam" id="PF06750"/>
    </source>
</evidence>
<evidence type="ECO:0000256" key="6">
    <source>
        <dbReference type="ARBA" id="ARBA00023136"/>
    </source>
</evidence>
<feature type="transmembrane region" description="Helical" evidence="7">
    <location>
        <begin position="132"/>
        <end position="152"/>
    </location>
</feature>
<evidence type="ECO:0000256" key="3">
    <source>
        <dbReference type="ARBA" id="ARBA00022475"/>
    </source>
</evidence>